<keyword evidence="5 6" id="KW-0472">Membrane</keyword>
<evidence type="ECO:0000313" key="8">
    <source>
        <dbReference type="Proteomes" id="UP000276770"/>
    </source>
</evidence>
<comment type="subcellular location">
    <subcellularLocation>
        <location evidence="1">Cell membrane</location>
        <topology evidence="1">Multi-pass membrane protein</topology>
    </subcellularLocation>
</comment>
<dbReference type="EMBL" id="RCVZ01000006">
    <property type="protein sequence ID" value="RLQ95385.1"/>
    <property type="molecule type" value="Genomic_DNA"/>
</dbReference>
<feature type="transmembrane region" description="Helical" evidence="6">
    <location>
        <begin position="97"/>
        <end position="116"/>
    </location>
</feature>
<sequence>MNDKLLLWRWGMNSVNLLKEMGLRFFTLRVYDLSAQMAYYFLLSVFPFLLLIYSLVGYIPIQENAILEMIKPYAPESTYRLINDTLAYTVTEHKGNLLSLSLFFTLWLSSMGFQSMKRVLNEAYGIKGKHHFLKEVLEGLIMTVGFMFAILISVFVPVIERLLRHTLNEAIPMEQFYKLQLIVQWGMGSLFLLLFFLILFYFSPNIKLEWSTVIPGAVFSTICWQLVSLGFAAYVKENNYSVLYGQVGSIVVLMLWFYLSAMIIILGGILNAIISTGAD</sequence>
<evidence type="ECO:0000256" key="5">
    <source>
        <dbReference type="ARBA" id="ARBA00023136"/>
    </source>
</evidence>
<dbReference type="PANTHER" id="PTHR30213:SF0">
    <property type="entry name" value="UPF0761 MEMBRANE PROTEIN YIHY"/>
    <property type="match status" value="1"/>
</dbReference>
<comment type="caution">
    <text evidence="7">The sequence shown here is derived from an EMBL/GenBank/DDBJ whole genome shotgun (WGS) entry which is preliminary data.</text>
</comment>
<feature type="transmembrane region" description="Helical" evidence="6">
    <location>
        <begin position="136"/>
        <end position="159"/>
    </location>
</feature>
<evidence type="ECO:0000313" key="7">
    <source>
        <dbReference type="EMBL" id="RLQ95385.1"/>
    </source>
</evidence>
<evidence type="ECO:0000256" key="3">
    <source>
        <dbReference type="ARBA" id="ARBA00022692"/>
    </source>
</evidence>
<evidence type="ECO:0000256" key="4">
    <source>
        <dbReference type="ARBA" id="ARBA00022989"/>
    </source>
</evidence>
<feature type="transmembrane region" description="Helical" evidence="6">
    <location>
        <begin position="179"/>
        <end position="202"/>
    </location>
</feature>
<dbReference type="PIRSF" id="PIRSF035875">
    <property type="entry name" value="RNase_BN"/>
    <property type="match status" value="1"/>
</dbReference>
<dbReference type="Proteomes" id="UP000276770">
    <property type="component" value="Unassembled WGS sequence"/>
</dbReference>
<dbReference type="Pfam" id="PF03631">
    <property type="entry name" value="Virul_fac_BrkB"/>
    <property type="match status" value="1"/>
</dbReference>
<dbReference type="AlphaFoldDB" id="A0A3L7JYL4"/>
<dbReference type="InterPro" id="IPR017039">
    <property type="entry name" value="Virul_fac_BrkB"/>
</dbReference>
<keyword evidence="4 6" id="KW-1133">Transmembrane helix</keyword>
<feature type="transmembrane region" description="Helical" evidence="6">
    <location>
        <begin position="38"/>
        <end position="61"/>
    </location>
</feature>
<gene>
    <name evidence="7" type="ORF">D9X91_10115</name>
</gene>
<keyword evidence="8" id="KW-1185">Reference proteome</keyword>
<accession>A0A3L7JYL4</accession>
<evidence type="ECO:0000256" key="6">
    <source>
        <dbReference type="SAM" id="Phobius"/>
    </source>
</evidence>
<evidence type="ECO:0000256" key="2">
    <source>
        <dbReference type="ARBA" id="ARBA00022475"/>
    </source>
</evidence>
<proteinExistence type="predicted"/>
<feature type="transmembrane region" description="Helical" evidence="6">
    <location>
        <begin position="247"/>
        <end position="274"/>
    </location>
</feature>
<keyword evidence="3 6" id="KW-0812">Transmembrane</keyword>
<dbReference type="GO" id="GO:0005886">
    <property type="term" value="C:plasma membrane"/>
    <property type="evidence" value="ECO:0007669"/>
    <property type="project" value="UniProtKB-SubCell"/>
</dbReference>
<reference evidence="7 8" key="1">
    <citation type="submission" date="2018-10" db="EMBL/GenBank/DDBJ databases">
        <title>Falsibacillus sp. genome draft.</title>
        <authorList>
            <person name="Shi S."/>
        </authorList>
    </citation>
    <scope>NUCLEOTIDE SEQUENCE [LARGE SCALE GENOMIC DNA]</scope>
    <source>
        <strain evidence="7 8">GY 10110</strain>
    </source>
</reference>
<dbReference type="PANTHER" id="PTHR30213">
    <property type="entry name" value="INNER MEMBRANE PROTEIN YHJD"/>
    <property type="match status" value="1"/>
</dbReference>
<feature type="transmembrane region" description="Helical" evidence="6">
    <location>
        <begin position="214"/>
        <end position="235"/>
    </location>
</feature>
<organism evidence="7 8">
    <name type="scientific">Falsibacillus albus</name>
    <dbReference type="NCBI Taxonomy" id="2478915"/>
    <lineage>
        <taxon>Bacteria</taxon>
        <taxon>Bacillati</taxon>
        <taxon>Bacillota</taxon>
        <taxon>Bacilli</taxon>
        <taxon>Bacillales</taxon>
        <taxon>Bacillaceae</taxon>
        <taxon>Falsibacillus</taxon>
    </lineage>
</organism>
<name>A0A3L7JYL4_9BACI</name>
<protein>
    <submittedName>
        <fullName evidence="7">YihY/virulence factor BrkB family protein</fullName>
    </submittedName>
</protein>
<evidence type="ECO:0000256" key="1">
    <source>
        <dbReference type="ARBA" id="ARBA00004651"/>
    </source>
</evidence>
<dbReference type="NCBIfam" id="TIGR00765">
    <property type="entry name" value="yihY_not_rbn"/>
    <property type="match status" value="1"/>
</dbReference>
<keyword evidence="2" id="KW-1003">Cell membrane</keyword>